<proteinExistence type="predicted"/>
<protein>
    <submittedName>
        <fullName evidence="1">Uncharacterized protein</fullName>
    </submittedName>
</protein>
<name>A0ACB8SJE8_9AGAM</name>
<sequence length="96" mass="10726">MHVPTTSTLATKLRTSSLSFWLLFWFIFGCGRPVKCRSSTLSSRRTPEPGSFRDYGAKIPPEILSICLNTCNSRAPRSICRRGPGSRYKVCPAMVL</sequence>
<dbReference type="EMBL" id="MU277273">
    <property type="protein sequence ID" value="KAI0056003.1"/>
    <property type="molecule type" value="Genomic_DNA"/>
</dbReference>
<keyword evidence="2" id="KW-1185">Reference proteome</keyword>
<organism evidence="1 2">
    <name type="scientific">Artomyces pyxidatus</name>
    <dbReference type="NCBI Taxonomy" id="48021"/>
    <lineage>
        <taxon>Eukaryota</taxon>
        <taxon>Fungi</taxon>
        <taxon>Dikarya</taxon>
        <taxon>Basidiomycota</taxon>
        <taxon>Agaricomycotina</taxon>
        <taxon>Agaricomycetes</taxon>
        <taxon>Russulales</taxon>
        <taxon>Auriscalpiaceae</taxon>
        <taxon>Artomyces</taxon>
    </lineage>
</organism>
<comment type="caution">
    <text evidence="1">The sequence shown here is derived from an EMBL/GenBank/DDBJ whole genome shotgun (WGS) entry which is preliminary data.</text>
</comment>
<reference evidence="1" key="1">
    <citation type="submission" date="2021-03" db="EMBL/GenBank/DDBJ databases">
        <authorList>
            <consortium name="DOE Joint Genome Institute"/>
            <person name="Ahrendt S."/>
            <person name="Looney B.P."/>
            <person name="Miyauchi S."/>
            <person name="Morin E."/>
            <person name="Drula E."/>
            <person name="Courty P.E."/>
            <person name="Chicoki N."/>
            <person name="Fauchery L."/>
            <person name="Kohler A."/>
            <person name="Kuo A."/>
            <person name="Labutti K."/>
            <person name="Pangilinan J."/>
            <person name="Lipzen A."/>
            <person name="Riley R."/>
            <person name="Andreopoulos W."/>
            <person name="He G."/>
            <person name="Johnson J."/>
            <person name="Barry K.W."/>
            <person name="Grigoriev I.V."/>
            <person name="Nagy L."/>
            <person name="Hibbett D."/>
            <person name="Henrissat B."/>
            <person name="Matheny P.B."/>
            <person name="Labbe J."/>
            <person name="Martin F."/>
        </authorList>
    </citation>
    <scope>NUCLEOTIDE SEQUENCE</scope>
    <source>
        <strain evidence="1">HHB10654</strain>
    </source>
</reference>
<evidence type="ECO:0000313" key="2">
    <source>
        <dbReference type="Proteomes" id="UP000814140"/>
    </source>
</evidence>
<dbReference type="Proteomes" id="UP000814140">
    <property type="component" value="Unassembled WGS sequence"/>
</dbReference>
<evidence type="ECO:0000313" key="1">
    <source>
        <dbReference type="EMBL" id="KAI0056003.1"/>
    </source>
</evidence>
<accession>A0ACB8SJE8</accession>
<gene>
    <name evidence="1" type="ORF">BV25DRAFT_1660835</name>
</gene>
<reference evidence="1" key="2">
    <citation type="journal article" date="2022" name="New Phytol.">
        <title>Evolutionary transition to the ectomycorrhizal habit in the genomes of a hyperdiverse lineage of mushroom-forming fungi.</title>
        <authorList>
            <person name="Looney B."/>
            <person name="Miyauchi S."/>
            <person name="Morin E."/>
            <person name="Drula E."/>
            <person name="Courty P.E."/>
            <person name="Kohler A."/>
            <person name="Kuo A."/>
            <person name="LaButti K."/>
            <person name="Pangilinan J."/>
            <person name="Lipzen A."/>
            <person name="Riley R."/>
            <person name="Andreopoulos W."/>
            <person name="He G."/>
            <person name="Johnson J."/>
            <person name="Nolan M."/>
            <person name="Tritt A."/>
            <person name="Barry K.W."/>
            <person name="Grigoriev I.V."/>
            <person name="Nagy L.G."/>
            <person name="Hibbett D."/>
            <person name="Henrissat B."/>
            <person name="Matheny P.B."/>
            <person name="Labbe J."/>
            <person name="Martin F.M."/>
        </authorList>
    </citation>
    <scope>NUCLEOTIDE SEQUENCE</scope>
    <source>
        <strain evidence="1">HHB10654</strain>
    </source>
</reference>